<dbReference type="Pfam" id="PF04138">
    <property type="entry name" value="GtrA_DPMS_TM"/>
    <property type="match status" value="1"/>
</dbReference>
<evidence type="ECO:0000256" key="6">
    <source>
        <dbReference type="SAM" id="Phobius"/>
    </source>
</evidence>
<evidence type="ECO:0000256" key="4">
    <source>
        <dbReference type="ARBA" id="ARBA00022989"/>
    </source>
</evidence>
<dbReference type="EMBL" id="CP159872">
    <property type="protein sequence ID" value="XCM80681.1"/>
    <property type="molecule type" value="Genomic_DNA"/>
</dbReference>
<dbReference type="KEGG" id="kcm:ABWK59_18065"/>
<protein>
    <submittedName>
        <fullName evidence="8">GtrA family protein</fullName>
    </submittedName>
</protein>
<dbReference type="AlphaFoldDB" id="A0AAU8JY06"/>
<evidence type="ECO:0000256" key="1">
    <source>
        <dbReference type="ARBA" id="ARBA00004141"/>
    </source>
</evidence>
<evidence type="ECO:0000313" key="8">
    <source>
        <dbReference type="EMBL" id="XCM80681.1"/>
    </source>
</evidence>
<keyword evidence="3 6" id="KW-0812">Transmembrane</keyword>
<keyword evidence="5 6" id="KW-0472">Membrane</keyword>
<dbReference type="RefSeq" id="WP_354641616.1">
    <property type="nucleotide sequence ID" value="NZ_CP159872.1"/>
</dbReference>
<dbReference type="PANTHER" id="PTHR38459:SF1">
    <property type="entry name" value="PROPHAGE BACTOPRENOL-LINKED GLUCOSE TRANSLOCASE HOMOLOG"/>
    <property type="match status" value="1"/>
</dbReference>
<feature type="transmembrane region" description="Helical" evidence="6">
    <location>
        <begin position="77"/>
        <end position="96"/>
    </location>
</feature>
<gene>
    <name evidence="8" type="ORF">ABWK59_18065</name>
</gene>
<dbReference type="GO" id="GO:0005886">
    <property type="term" value="C:plasma membrane"/>
    <property type="evidence" value="ECO:0007669"/>
    <property type="project" value="TreeGrafter"/>
</dbReference>
<comment type="subcellular location">
    <subcellularLocation>
        <location evidence="1">Membrane</location>
        <topology evidence="1">Multi-pass membrane protein</topology>
    </subcellularLocation>
</comment>
<evidence type="ECO:0000256" key="3">
    <source>
        <dbReference type="ARBA" id="ARBA00022692"/>
    </source>
</evidence>
<proteinExistence type="inferred from homology"/>
<dbReference type="InterPro" id="IPR051401">
    <property type="entry name" value="GtrA_CellWall_Glycosyl"/>
</dbReference>
<feature type="domain" description="GtrA/DPMS transmembrane" evidence="7">
    <location>
        <begin position="14"/>
        <end position="131"/>
    </location>
</feature>
<feature type="transmembrane region" description="Helical" evidence="6">
    <location>
        <begin position="38"/>
        <end position="56"/>
    </location>
</feature>
<dbReference type="InterPro" id="IPR007267">
    <property type="entry name" value="GtrA_DPMS_TM"/>
</dbReference>
<organism evidence="8">
    <name type="scientific">Kitasatospora camelliae</name>
    <dbReference type="NCBI Taxonomy" id="3156397"/>
    <lineage>
        <taxon>Bacteria</taxon>
        <taxon>Bacillati</taxon>
        <taxon>Actinomycetota</taxon>
        <taxon>Actinomycetes</taxon>
        <taxon>Kitasatosporales</taxon>
        <taxon>Streptomycetaceae</taxon>
        <taxon>Kitasatospora</taxon>
    </lineage>
</organism>
<evidence type="ECO:0000259" key="7">
    <source>
        <dbReference type="Pfam" id="PF04138"/>
    </source>
</evidence>
<reference evidence="8" key="1">
    <citation type="submission" date="2024-06" db="EMBL/GenBank/DDBJ databases">
        <title>The genome sequences of Kitasatospora sp. strain HUAS MG31.</title>
        <authorList>
            <person name="Mo P."/>
        </authorList>
    </citation>
    <scope>NUCLEOTIDE SEQUENCE</scope>
    <source>
        <strain evidence="8">HUAS MG31</strain>
    </source>
</reference>
<feature type="transmembrane region" description="Helical" evidence="6">
    <location>
        <begin position="12"/>
        <end position="32"/>
    </location>
</feature>
<accession>A0AAU8JY06</accession>
<feature type="transmembrane region" description="Helical" evidence="6">
    <location>
        <begin position="108"/>
        <end position="130"/>
    </location>
</feature>
<keyword evidence="4 6" id="KW-1133">Transmembrane helix</keyword>
<dbReference type="PANTHER" id="PTHR38459">
    <property type="entry name" value="PROPHAGE BACTOPRENOL-LINKED GLUCOSE TRANSLOCASE HOMOLOG"/>
    <property type="match status" value="1"/>
</dbReference>
<name>A0AAU8JY06_9ACTN</name>
<sequence>MPVRSPVGRQLPVFAVIGAVSTVAYLLLYLLLRPFAGDQGANLVALLTTAVANTAANRRFTFRVRGSQDAAKHQLQGLVAFLAGLALSSGALALVSATVPDPSRAVEVAALVAANVAATLLRFTLLRLWVFRPRTNA</sequence>
<evidence type="ECO:0000256" key="5">
    <source>
        <dbReference type="ARBA" id="ARBA00023136"/>
    </source>
</evidence>
<evidence type="ECO:0000256" key="2">
    <source>
        <dbReference type="ARBA" id="ARBA00009399"/>
    </source>
</evidence>
<comment type="similarity">
    <text evidence="2">Belongs to the GtrA family.</text>
</comment>
<dbReference type="GO" id="GO:0000271">
    <property type="term" value="P:polysaccharide biosynthetic process"/>
    <property type="evidence" value="ECO:0007669"/>
    <property type="project" value="InterPro"/>
</dbReference>